<evidence type="ECO:0000256" key="11">
    <source>
        <dbReference type="ARBA" id="ARBA00023136"/>
    </source>
</evidence>
<proteinExistence type="inferred from homology"/>
<dbReference type="UniPathway" id="UPA00196"/>
<keyword evidence="11 13" id="KW-0472">Membrane</keyword>
<feature type="transmembrane region" description="Helical" evidence="13">
    <location>
        <begin position="263"/>
        <end position="281"/>
    </location>
</feature>
<gene>
    <name evidence="16" type="ORF">BC936DRAFT_139226</name>
</gene>
<feature type="transmembrane region" description="Helical" evidence="13">
    <location>
        <begin position="156"/>
        <end position="181"/>
    </location>
</feature>
<sequence length="503" mass="56896">MPLPSPSFQTLTLLGLLFRLVLLVYGEYQDAHFVVKYTDIDYIVFTDAARFAYGGRSPYDRDTYRYTPLLALLLAPNVWLHRAFGKCVFVASDLVVGYLLQRILQLRGMDARRAARHTALWLLNPVVANISTRGSVESVMGALVLASLYCLLTRRFYAACALYGLSVHFKIYPVVYALPLLSLLDESYRPPREVWRAGCMVLAVLGIGSWGDREDEEGREGEDDDQGDVDVGRASGNNRESGVLVTVMSYAHAAIRFVTPTRVMFGLLSGGVFFALTGIMYQGYGEEFLEHTYLYHVTRKDHRHNFSVWFYYMYLTLDSPSGRLLGVLTFVPQLALVAVVGAAFGRDIFFACFLQTFVFVMYNKVCTAQCMYLIHTRIEYRSKFRPLSPPLFSSLAPPTLVFHVVYLPLPTHLTLNPTLIPVERPLYDPCALWLSSAYRLEFLGENTFRTIWLASLAMFAVNCWIVVELVRSHMFEYMFARSGKVRWVWGNGEVSTVAVASAS</sequence>
<dbReference type="GO" id="GO:0006506">
    <property type="term" value="P:GPI anchor biosynthetic process"/>
    <property type="evidence" value="ECO:0007669"/>
    <property type="project" value="UniProtKB-UniPathway"/>
</dbReference>
<dbReference type="GO" id="GO:0004376">
    <property type="term" value="F:GPI mannosyltransferase activity"/>
    <property type="evidence" value="ECO:0007669"/>
    <property type="project" value="InterPro"/>
</dbReference>
<keyword evidence="9 13" id="KW-0256">Endoplasmic reticulum</keyword>
<dbReference type="InterPro" id="IPR007704">
    <property type="entry name" value="PIG-M"/>
</dbReference>
<name>A0A433BAC4_9FUNG</name>
<feature type="signal peptide" evidence="15">
    <location>
        <begin position="1"/>
        <end position="26"/>
    </location>
</feature>
<keyword evidence="7 13" id="KW-0808">Transferase</keyword>
<comment type="function">
    <text evidence="12 13">Mannosyltransferase involved in glycosylphosphatidylinositol-anchor biosynthesis. Transfers the first alpha-1,4-mannose to GlcN-acyl-PI during GPI precursor assembly. Required for cell wall integrity.</text>
</comment>
<dbReference type="Pfam" id="PF05007">
    <property type="entry name" value="Mannosyl_trans"/>
    <property type="match status" value="3"/>
</dbReference>
<feature type="transmembrane region" description="Helical" evidence="13">
    <location>
        <begin position="79"/>
        <end position="100"/>
    </location>
</feature>
<comment type="pathway">
    <text evidence="2 13">Glycolipid biosynthesis; glycosylphosphatidylinositol-anchor biosynthesis.</text>
</comment>
<keyword evidence="17" id="KW-1185">Reference proteome</keyword>
<evidence type="ECO:0000256" key="13">
    <source>
        <dbReference type="RuleBase" id="RU365064"/>
    </source>
</evidence>
<evidence type="ECO:0000256" key="5">
    <source>
        <dbReference type="ARBA" id="ARBA00022502"/>
    </source>
</evidence>
<comment type="similarity">
    <text evidence="3 13">Belongs to the PIGM family.</text>
</comment>
<evidence type="ECO:0000256" key="8">
    <source>
        <dbReference type="ARBA" id="ARBA00022692"/>
    </source>
</evidence>
<evidence type="ECO:0000256" key="10">
    <source>
        <dbReference type="ARBA" id="ARBA00022989"/>
    </source>
</evidence>
<keyword evidence="8 13" id="KW-0812">Transmembrane</keyword>
<feature type="compositionally biased region" description="Acidic residues" evidence="14">
    <location>
        <begin position="213"/>
        <end position="228"/>
    </location>
</feature>
<reference evidence="16 17" key="1">
    <citation type="journal article" date="2018" name="New Phytol.">
        <title>Phylogenomics of Endogonaceae and evolution of mycorrhizas within Mucoromycota.</title>
        <authorList>
            <person name="Chang Y."/>
            <person name="Desiro A."/>
            <person name="Na H."/>
            <person name="Sandor L."/>
            <person name="Lipzen A."/>
            <person name="Clum A."/>
            <person name="Barry K."/>
            <person name="Grigoriev I.V."/>
            <person name="Martin F.M."/>
            <person name="Stajich J.E."/>
            <person name="Smith M.E."/>
            <person name="Bonito G."/>
            <person name="Spatafora J.W."/>
        </authorList>
    </citation>
    <scope>NUCLEOTIDE SEQUENCE [LARGE SCALE GENOMIC DNA]</scope>
    <source>
        <strain evidence="16 17">GMNB39</strain>
    </source>
</reference>
<keyword evidence="6 13" id="KW-0328">Glycosyltransferase</keyword>
<evidence type="ECO:0000256" key="3">
    <source>
        <dbReference type="ARBA" id="ARBA00011071"/>
    </source>
</evidence>
<feature type="transmembrane region" description="Helical" evidence="13">
    <location>
        <begin position="387"/>
        <end position="409"/>
    </location>
</feature>
<dbReference type="GO" id="GO:0005789">
    <property type="term" value="C:endoplasmic reticulum membrane"/>
    <property type="evidence" value="ECO:0007669"/>
    <property type="project" value="UniProtKB-SubCell"/>
</dbReference>
<accession>A0A433BAC4</accession>
<dbReference type="GO" id="GO:0051751">
    <property type="term" value="F:alpha-1,4-mannosyltransferase activity"/>
    <property type="evidence" value="ECO:0007669"/>
    <property type="project" value="InterPro"/>
</dbReference>
<feature type="region of interest" description="Disordered" evidence="14">
    <location>
        <begin position="212"/>
        <end position="235"/>
    </location>
</feature>
<evidence type="ECO:0000256" key="9">
    <source>
        <dbReference type="ARBA" id="ARBA00022824"/>
    </source>
</evidence>
<feature type="transmembrane region" description="Helical" evidence="13">
    <location>
        <begin position="324"/>
        <end position="342"/>
    </location>
</feature>
<protein>
    <recommendedName>
        <fullName evidence="4 13">GPI mannosyltransferase 1</fullName>
        <ecNumber evidence="13">2.4.1.-</ecNumber>
    </recommendedName>
    <alternativeName>
        <fullName evidence="13">GPI mannosyltransferase I</fullName>
    </alternativeName>
</protein>
<keyword evidence="5 13" id="KW-0337">GPI-anchor biosynthesis</keyword>
<evidence type="ECO:0000256" key="1">
    <source>
        <dbReference type="ARBA" id="ARBA00004477"/>
    </source>
</evidence>
<dbReference type="EMBL" id="RBNI01014503">
    <property type="protein sequence ID" value="RUP20830.1"/>
    <property type="molecule type" value="Genomic_DNA"/>
</dbReference>
<feature type="chain" id="PRO_5019372959" description="GPI mannosyltransferase 1" evidence="15">
    <location>
        <begin position="27"/>
        <end position="503"/>
    </location>
</feature>
<evidence type="ECO:0000256" key="2">
    <source>
        <dbReference type="ARBA" id="ARBA00004687"/>
    </source>
</evidence>
<evidence type="ECO:0000256" key="7">
    <source>
        <dbReference type="ARBA" id="ARBA00022679"/>
    </source>
</evidence>
<organism evidence="16 17">
    <name type="scientific">Jimgerdemannia flammicorona</name>
    <dbReference type="NCBI Taxonomy" id="994334"/>
    <lineage>
        <taxon>Eukaryota</taxon>
        <taxon>Fungi</taxon>
        <taxon>Fungi incertae sedis</taxon>
        <taxon>Mucoromycota</taxon>
        <taxon>Mucoromycotina</taxon>
        <taxon>Endogonomycetes</taxon>
        <taxon>Endogonales</taxon>
        <taxon>Endogonaceae</taxon>
        <taxon>Jimgerdemannia</taxon>
    </lineage>
</organism>
<keyword evidence="15" id="KW-0732">Signal</keyword>
<evidence type="ECO:0000256" key="15">
    <source>
        <dbReference type="SAM" id="SignalP"/>
    </source>
</evidence>
<dbReference type="AlphaFoldDB" id="A0A433BAC4"/>
<dbReference type="Proteomes" id="UP000268093">
    <property type="component" value="Unassembled WGS sequence"/>
</dbReference>
<evidence type="ECO:0000256" key="6">
    <source>
        <dbReference type="ARBA" id="ARBA00022676"/>
    </source>
</evidence>
<comment type="subcellular location">
    <subcellularLocation>
        <location evidence="1 13">Endoplasmic reticulum membrane</location>
        <topology evidence="1 13">Multi-pass membrane protein</topology>
    </subcellularLocation>
</comment>
<evidence type="ECO:0000256" key="14">
    <source>
        <dbReference type="SAM" id="MobiDB-lite"/>
    </source>
</evidence>
<feature type="transmembrane region" description="Helical" evidence="13">
    <location>
        <begin position="193"/>
        <end position="211"/>
    </location>
</feature>
<evidence type="ECO:0000313" key="16">
    <source>
        <dbReference type="EMBL" id="RUP20830.1"/>
    </source>
</evidence>
<dbReference type="PANTHER" id="PTHR12886">
    <property type="entry name" value="PIG-M MANNOSYLTRANSFERASE"/>
    <property type="match status" value="1"/>
</dbReference>
<keyword evidence="10 13" id="KW-1133">Transmembrane helix</keyword>
<dbReference type="EC" id="2.4.1.-" evidence="13"/>
<feature type="transmembrane region" description="Helical" evidence="13">
    <location>
        <begin position="451"/>
        <end position="470"/>
    </location>
</feature>
<evidence type="ECO:0000256" key="12">
    <source>
        <dbReference type="ARBA" id="ARBA00025399"/>
    </source>
</evidence>
<dbReference type="PANTHER" id="PTHR12886:SF0">
    <property type="entry name" value="GPI MANNOSYLTRANSFERASE 1"/>
    <property type="match status" value="1"/>
</dbReference>
<comment type="caution">
    <text evidence="16">The sequence shown here is derived from an EMBL/GenBank/DDBJ whole genome shotgun (WGS) entry which is preliminary data.</text>
</comment>
<dbReference type="OrthoDB" id="1741594at2759"/>
<evidence type="ECO:0000256" key="4">
    <source>
        <dbReference type="ARBA" id="ARBA00013797"/>
    </source>
</evidence>
<dbReference type="GO" id="GO:1990529">
    <property type="term" value="C:glycosylphosphatidylinositol-mannosyltransferase I complex"/>
    <property type="evidence" value="ECO:0007669"/>
    <property type="project" value="TreeGrafter"/>
</dbReference>
<evidence type="ECO:0000313" key="17">
    <source>
        <dbReference type="Proteomes" id="UP000268093"/>
    </source>
</evidence>